<dbReference type="RefSeq" id="WP_382347805.1">
    <property type="nucleotide sequence ID" value="NZ_JBHMBP010000002.1"/>
</dbReference>
<dbReference type="PROSITE" id="PS01330">
    <property type="entry name" value="PABS_1"/>
    <property type="match status" value="1"/>
</dbReference>
<feature type="active site" description="Proton acceptor" evidence="4 5">
    <location>
        <position position="402"/>
    </location>
</feature>
<evidence type="ECO:0000256" key="1">
    <source>
        <dbReference type="ARBA" id="ARBA00007867"/>
    </source>
</evidence>
<evidence type="ECO:0000256" key="2">
    <source>
        <dbReference type="ARBA" id="ARBA00022679"/>
    </source>
</evidence>
<dbReference type="InterPro" id="IPR030373">
    <property type="entry name" value="PABS_CS"/>
</dbReference>
<feature type="transmembrane region" description="Helical" evidence="4">
    <location>
        <begin position="102"/>
        <end position="123"/>
    </location>
</feature>
<dbReference type="PANTHER" id="PTHR43317:SF1">
    <property type="entry name" value="THERMOSPERMINE SYNTHASE ACAULIS5"/>
    <property type="match status" value="1"/>
</dbReference>
<feature type="transmembrane region" description="Helical" evidence="4">
    <location>
        <begin position="71"/>
        <end position="90"/>
    </location>
</feature>
<comment type="similarity">
    <text evidence="1 4">Belongs to the spermidine/spermine synthase family.</text>
</comment>
<dbReference type="SUPFAM" id="SSF103473">
    <property type="entry name" value="MFS general substrate transporter"/>
    <property type="match status" value="1"/>
</dbReference>
<dbReference type="InterPro" id="IPR030374">
    <property type="entry name" value="PABS"/>
</dbReference>
<feature type="binding site" evidence="4">
    <location>
        <begin position="384"/>
        <end position="385"/>
    </location>
    <ligand>
        <name>S-methyl-5'-thioadenosine</name>
        <dbReference type="ChEBI" id="CHEBI:17509"/>
    </ligand>
</feature>
<feature type="transmembrane region" description="Helical" evidence="4">
    <location>
        <begin position="37"/>
        <end position="65"/>
    </location>
</feature>
<sequence length="541" mass="57651">MTASSDAPQTTDTTGPADTAGPAETTLSARRVRLARFGLLATAFAVSACGLVYELALITLGAYLVGNTAKQASIVLAIMVFAMGIGALAAKPLRRWPALAFAAVELVLALLGGFSVMLLYAAFAWTDLYSLPLVAVAAAIGLLIGAEIPLLMELLQRIREQAAGAAVADLNAADYLGGLIGGLAFPFVLLPFFGQIQGALIVGAVNAVAGVLLIFVLFRRDLSKLAKQVLGLVAGLTALLLVAAFVYTDKFETDARQALYAAPIVYSEDSQYQQIVMTESASPFGEQDLRLYLNGDLQFSSVDEYRYHEALVHPAMNGPHANVLVLGGGDGLAVREILKYDDVETVTLVDLDGAVTDLARGFGDLVALNGDSLDDPKVTVVNEDAFTWLRQQTGAWDAIVVDMPDPDATETAKLYSTEFYALAGDHLAADGRMVVQGGSPYFAPKTYWTIAATLADAGYDPTPYWVSVPSFGDWGFHLVRADGTAPSLGLDPAAGPFQSLTPELLQAAQVFQPDRDYMEMPPSTLMHPLILDLVESEWQNY</sequence>
<feature type="transmembrane region" description="Helical" evidence="4">
    <location>
        <begin position="172"/>
        <end position="193"/>
    </location>
</feature>
<comment type="function">
    <text evidence="4">Catalyzes the irreversible transfer of a propylamine group from the amino donor S-adenosylmethioninamine (decarboxy-AdoMet) to putrescine (1,4-diaminobutane) to yield spermidine.</text>
</comment>
<dbReference type="InterPro" id="IPR001045">
    <property type="entry name" value="Spermi_synthase"/>
</dbReference>
<name>A0ABW2D8B9_9ACTN</name>
<reference evidence="9" key="1">
    <citation type="journal article" date="2019" name="Int. J. Syst. Evol. Microbiol.">
        <title>The Global Catalogue of Microorganisms (GCM) 10K type strain sequencing project: providing services to taxonomists for standard genome sequencing and annotation.</title>
        <authorList>
            <consortium name="The Broad Institute Genomics Platform"/>
            <consortium name="The Broad Institute Genome Sequencing Center for Infectious Disease"/>
            <person name="Wu L."/>
            <person name="Ma J."/>
        </authorList>
    </citation>
    <scope>NUCLEOTIDE SEQUENCE [LARGE SCALE GENOMIC DNA]</scope>
    <source>
        <strain evidence="9">KACC 12634</strain>
    </source>
</reference>
<dbReference type="EC" id="2.5.1.16" evidence="4"/>
<dbReference type="PROSITE" id="PS51006">
    <property type="entry name" value="PABS_2"/>
    <property type="match status" value="1"/>
</dbReference>
<dbReference type="CDD" id="cd02440">
    <property type="entry name" value="AdoMet_MTases"/>
    <property type="match status" value="1"/>
</dbReference>
<dbReference type="NCBIfam" id="NF002956">
    <property type="entry name" value="PRK03612.1"/>
    <property type="match status" value="1"/>
</dbReference>
<comment type="pathway">
    <text evidence="4">Amine and polyamine biosynthesis; spermidine biosynthesis; spermidine from putrescine: step 1/1.</text>
</comment>
<keyword evidence="4" id="KW-1003">Cell membrane</keyword>
<feature type="domain" description="PABS" evidence="7">
    <location>
        <begin position="238"/>
        <end position="481"/>
    </location>
</feature>
<dbReference type="EMBL" id="JBHSYS010000002">
    <property type="protein sequence ID" value="MFC6956983.1"/>
    <property type="molecule type" value="Genomic_DNA"/>
</dbReference>
<dbReference type="Proteomes" id="UP001596470">
    <property type="component" value="Unassembled WGS sequence"/>
</dbReference>
<evidence type="ECO:0000256" key="3">
    <source>
        <dbReference type="ARBA" id="ARBA00023115"/>
    </source>
</evidence>
<keyword evidence="4" id="KW-1133">Transmembrane helix</keyword>
<feature type="binding site" evidence="4">
    <location>
        <position position="273"/>
    </location>
    <ligand>
        <name>S-methyl-5'-thioadenosine</name>
        <dbReference type="ChEBI" id="CHEBI:17509"/>
    </ligand>
</feature>
<dbReference type="GO" id="GO:0004766">
    <property type="term" value="F:spermidine synthase activity"/>
    <property type="evidence" value="ECO:0007669"/>
    <property type="project" value="UniProtKB-EC"/>
</dbReference>
<evidence type="ECO:0000256" key="4">
    <source>
        <dbReference type="HAMAP-Rule" id="MF_00198"/>
    </source>
</evidence>
<feature type="binding site" evidence="4">
    <location>
        <position position="330"/>
    </location>
    <ligand>
        <name>spermidine</name>
        <dbReference type="ChEBI" id="CHEBI:57834"/>
    </ligand>
</feature>
<feature type="transmembrane region" description="Helical" evidence="4">
    <location>
        <begin position="229"/>
        <end position="247"/>
    </location>
</feature>
<evidence type="ECO:0000256" key="5">
    <source>
        <dbReference type="PROSITE-ProRule" id="PRU00354"/>
    </source>
</evidence>
<evidence type="ECO:0000313" key="8">
    <source>
        <dbReference type="EMBL" id="MFC6956983.1"/>
    </source>
</evidence>
<feature type="binding site" evidence="4">
    <location>
        <position position="350"/>
    </location>
    <ligand>
        <name>S-methyl-5'-thioadenosine</name>
        <dbReference type="ChEBI" id="CHEBI:17509"/>
    </ligand>
</feature>
<dbReference type="Pfam" id="PF01564">
    <property type="entry name" value="Spermine_synth"/>
    <property type="match status" value="1"/>
</dbReference>
<keyword evidence="3 4" id="KW-0620">Polyamine biosynthesis</keyword>
<evidence type="ECO:0000313" key="9">
    <source>
        <dbReference type="Proteomes" id="UP001596470"/>
    </source>
</evidence>
<dbReference type="Gene3D" id="3.40.50.150">
    <property type="entry name" value="Vaccinia Virus protein VP39"/>
    <property type="match status" value="1"/>
</dbReference>
<keyword evidence="4" id="KW-0745">Spermidine biosynthesis</keyword>
<evidence type="ECO:0000256" key="6">
    <source>
        <dbReference type="SAM" id="MobiDB-lite"/>
    </source>
</evidence>
<comment type="caution">
    <text evidence="8">The sequence shown here is derived from an EMBL/GenBank/DDBJ whole genome shotgun (WGS) entry which is preliminary data.</text>
</comment>
<feature type="transmembrane region" description="Helical" evidence="4">
    <location>
        <begin position="129"/>
        <end position="151"/>
    </location>
</feature>
<keyword evidence="2 4" id="KW-0808">Transferase</keyword>
<dbReference type="InterPro" id="IPR029063">
    <property type="entry name" value="SAM-dependent_MTases_sf"/>
</dbReference>
<dbReference type="InterPro" id="IPR036259">
    <property type="entry name" value="MFS_trans_sf"/>
</dbReference>
<dbReference type="HAMAP" id="MF_00198">
    <property type="entry name" value="Spermidine_synth"/>
    <property type="match status" value="1"/>
</dbReference>
<keyword evidence="4" id="KW-0472">Membrane</keyword>
<feature type="transmembrane region" description="Helical" evidence="4">
    <location>
        <begin position="199"/>
        <end position="217"/>
    </location>
</feature>
<keyword evidence="9" id="KW-1185">Reference proteome</keyword>
<protein>
    <recommendedName>
        <fullName evidence="4">Polyamine aminopropyltransferase</fullName>
    </recommendedName>
    <alternativeName>
        <fullName evidence="4">Putrescine aminopropyltransferase</fullName>
        <shortName evidence="4">PAPT</shortName>
    </alternativeName>
    <alternativeName>
        <fullName evidence="4">Spermidine synthase</fullName>
        <shortName evidence="4">SPDS</shortName>
        <shortName evidence="4">SPDSY</shortName>
        <ecNumber evidence="4">2.5.1.16</ecNumber>
    </alternativeName>
</protein>
<accession>A0ABW2D8B9</accession>
<proteinExistence type="inferred from homology"/>
<comment type="catalytic activity">
    <reaction evidence="4">
        <text>S-adenosyl 3-(methylsulfanyl)propylamine + putrescine = S-methyl-5'-thioadenosine + spermidine + H(+)</text>
        <dbReference type="Rhea" id="RHEA:12721"/>
        <dbReference type="ChEBI" id="CHEBI:15378"/>
        <dbReference type="ChEBI" id="CHEBI:17509"/>
        <dbReference type="ChEBI" id="CHEBI:57443"/>
        <dbReference type="ChEBI" id="CHEBI:57834"/>
        <dbReference type="ChEBI" id="CHEBI:326268"/>
        <dbReference type="EC" id="2.5.1.16"/>
    </reaction>
</comment>
<feature type="region of interest" description="Disordered" evidence="6">
    <location>
        <begin position="1"/>
        <end position="22"/>
    </location>
</feature>
<comment type="caution">
    <text evidence="4">Lacks conserved residue(s) required for the propagation of feature annotation.</text>
</comment>
<dbReference type="SUPFAM" id="SSF53335">
    <property type="entry name" value="S-adenosyl-L-methionine-dependent methyltransferases"/>
    <property type="match status" value="1"/>
</dbReference>
<keyword evidence="4" id="KW-0812">Transmembrane</keyword>
<feature type="binding site" evidence="4">
    <location>
        <position position="308"/>
    </location>
    <ligand>
        <name>spermidine</name>
        <dbReference type="ChEBI" id="CHEBI:57834"/>
    </ligand>
</feature>
<organism evidence="8 9">
    <name type="scientific">Glycomyces mayteni</name>
    <dbReference type="NCBI Taxonomy" id="543887"/>
    <lineage>
        <taxon>Bacteria</taxon>
        <taxon>Bacillati</taxon>
        <taxon>Actinomycetota</taxon>
        <taxon>Actinomycetes</taxon>
        <taxon>Glycomycetales</taxon>
        <taxon>Glycomycetaceae</taxon>
        <taxon>Glycomyces</taxon>
    </lineage>
</organism>
<comment type="subcellular location">
    <subcellularLocation>
        <location evidence="4">Cell membrane</location>
        <topology evidence="4">Multi-pass membrane protein</topology>
    </subcellularLocation>
</comment>
<dbReference type="PANTHER" id="PTHR43317">
    <property type="entry name" value="THERMOSPERMINE SYNTHASE ACAULIS5"/>
    <property type="match status" value="1"/>
</dbReference>
<gene>
    <name evidence="4" type="primary">speE</name>
    <name evidence="8" type="ORF">ACFQS3_07215</name>
</gene>
<comment type="subunit">
    <text evidence="4">Homodimer or homotetramer.</text>
</comment>
<evidence type="ECO:0000259" key="7">
    <source>
        <dbReference type="PROSITE" id="PS51006"/>
    </source>
</evidence>